<gene>
    <name evidence="2" type="ORF">JL2886_00303</name>
</gene>
<reference evidence="2 3" key="1">
    <citation type="submission" date="2016-04" db="EMBL/GenBank/DDBJ databases">
        <authorList>
            <person name="Evans L.H."/>
            <person name="Alamgir A."/>
            <person name="Owens N."/>
            <person name="Weber N.D."/>
            <person name="Virtaneva K."/>
            <person name="Barbian K."/>
            <person name="Babar A."/>
            <person name="Rosenke K."/>
        </authorList>
    </citation>
    <scope>NUCLEOTIDE SEQUENCE [LARGE SCALE GENOMIC DNA]</scope>
    <source>
        <strain evidence="2 3">JL2886</strain>
    </source>
</reference>
<feature type="compositionally biased region" description="Basic and acidic residues" evidence="1">
    <location>
        <begin position="1"/>
        <end position="14"/>
    </location>
</feature>
<evidence type="ECO:0000256" key="1">
    <source>
        <dbReference type="SAM" id="MobiDB-lite"/>
    </source>
</evidence>
<name>A0A1B0ZM40_9RHOB</name>
<dbReference type="Proteomes" id="UP000092565">
    <property type="component" value="Chromosome"/>
</dbReference>
<keyword evidence="3" id="KW-1185">Reference proteome</keyword>
<feature type="region of interest" description="Disordered" evidence="1">
    <location>
        <begin position="1"/>
        <end position="37"/>
    </location>
</feature>
<evidence type="ECO:0000313" key="3">
    <source>
        <dbReference type="Proteomes" id="UP000092565"/>
    </source>
</evidence>
<sequence length="37" mass="4032">MIDDGRERPSHPPDKSVAMARATGQERGAARNPTEAR</sequence>
<proteinExistence type="predicted"/>
<organism evidence="2 3">
    <name type="scientific">Phaeobacter gallaeciensis</name>
    <dbReference type="NCBI Taxonomy" id="60890"/>
    <lineage>
        <taxon>Bacteria</taxon>
        <taxon>Pseudomonadati</taxon>
        <taxon>Pseudomonadota</taxon>
        <taxon>Alphaproteobacteria</taxon>
        <taxon>Rhodobacterales</taxon>
        <taxon>Roseobacteraceae</taxon>
        <taxon>Phaeobacter</taxon>
    </lineage>
</organism>
<dbReference type="EMBL" id="CP015124">
    <property type="protein sequence ID" value="ANP35236.1"/>
    <property type="molecule type" value="Genomic_DNA"/>
</dbReference>
<accession>A0A1B0ZM40</accession>
<dbReference type="AlphaFoldDB" id="A0A1B0ZM40"/>
<evidence type="ECO:0000313" key="2">
    <source>
        <dbReference type="EMBL" id="ANP35236.1"/>
    </source>
</evidence>
<protein>
    <submittedName>
        <fullName evidence="2">Uncharacterized protein</fullName>
    </submittedName>
</protein>